<dbReference type="InterPro" id="IPR021109">
    <property type="entry name" value="Peptidase_aspartic_dom_sf"/>
</dbReference>
<feature type="region of interest" description="Disordered" evidence="1">
    <location>
        <begin position="9"/>
        <end position="41"/>
    </location>
</feature>
<organism evidence="2 3">
    <name type="scientific">Brassica cretica</name>
    <name type="common">Mustard</name>
    <dbReference type="NCBI Taxonomy" id="69181"/>
    <lineage>
        <taxon>Eukaryota</taxon>
        <taxon>Viridiplantae</taxon>
        <taxon>Streptophyta</taxon>
        <taxon>Embryophyta</taxon>
        <taxon>Tracheophyta</taxon>
        <taxon>Spermatophyta</taxon>
        <taxon>Magnoliopsida</taxon>
        <taxon>eudicotyledons</taxon>
        <taxon>Gunneridae</taxon>
        <taxon>Pentapetalae</taxon>
        <taxon>rosids</taxon>
        <taxon>malvids</taxon>
        <taxon>Brassicales</taxon>
        <taxon>Brassicaceae</taxon>
        <taxon>Brassiceae</taxon>
        <taxon>Brassica</taxon>
    </lineage>
</organism>
<sequence>MPKIDVARLNALRPLPKPSANPPETTNTHSDDAAEPIEFDKAPMGRTFRKRKGKVANHLKRTANEKEMENFKKRVFRIPLEKPFEEAYFTHRLWMFFRETRETEEDIRRMFCEAREKIKNRITLKKKSGPGKFTIPYHLGLKVDSSRESFIFVDCSQRSSEGIVRDLEVQIGNALVPVDFHVLDIKLNLNSSLLLRRAFLSTVGAVWNMQTNQLCMTLIDPHVYYDPIPVMKPHTTHTATSIDSANQKSIEIYKEESIDSSPGDWENDYYNSTMAMHTATLHTEEYDEDYEEERAIEQEANEHRPTLPTTHRSTLDSTVYEKEITQLEERSDTDSLFAQACGRGTCFYRPFNKAKLLSIDITASTSIDIHSQPPSVEREKAKLNNNYLTPDEFDIFKDPDRYARAMDGHALQVSREDIAKILQIANGAENLFIQQHNSPTHQQRVTSEFYDIAGGVDDCFKPKYRQHTRPSINIDNPTSIDRRPEFGKIAYDRDGTRRFHWEEKDEYGVYRDDYEHARDVDVHIIRVSKDDIISLLERASMEEHIYLCLQEHGRSFTQTKLVPDIYTKDDINEMFYGVCGAEEKNKGDFQMKLDGVNYPLNDSISWLTTCMEEMKKYIAIIQTQRAAEATAPASIDRMISTSIDDASHIQIR</sequence>
<dbReference type="EMBL" id="QGKV02000649">
    <property type="protein sequence ID" value="KAF3580544.1"/>
    <property type="molecule type" value="Genomic_DNA"/>
</dbReference>
<gene>
    <name evidence="2" type="ORF">DY000_02031136</name>
</gene>
<dbReference type="PANTHER" id="PTHR33067">
    <property type="entry name" value="RNA-DIRECTED DNA POLYMERASE-RELATED"/>
    <property type="match status" value="1"/>
</dbReference>
<dbReference type="Proteomes" id="UP000266723">
    <property type="component" value="Unassembled WGS sequence"/>
</dbReference>
<comment type="caution">
    <text evidence="2">The sequence shown here is derived from an EMBL/GenBank/DDBJ whole genome shotgun (WGS) entry which is preliminary data.</text>
</comment>
<evidence type="ECO:0000256" key="1">
    <source>
        <dbReference type="SAM" id="MobiDB-lite"/>
    </source>
</evidence>
<reference evidence="2 3" key="1">
    <citation type="journal article" date="2020" name="BMC Genomics">
        <title>Intraspecific diversification of the crop wild relative Brassica cretica Lam. using demographic model selection.</title>
        <authorList>
            <person name="Kioukis A."/>
            <person name="Michalopoulou V.A."/>
            <person name="Briers L."/>
            <person name="Pirintsos S."/>
            <person name="Studholme D.J."/>
            <person name="Pavlidis P."/>
            <person name="Sarris P.F."/>
        </authorList>
    </citation>
    <scope>NUCLEOTIDE SEQUENCE [LARGE SCALE GENOMIC DNA]</scope>
    <source>
        <strain evidence="3">cv. PFS-1207/04</strain>
    </source>
</reference>
<evidence type="ECO:0000313" key="3">
    <source>
        <dbReference type="Proteomes" id="UP000266723"/>
    </source>
</evidence>
<name>A0ABQ7DU95_BRACR</name>
<evidence type="ECO:0000313" key="2">
    <source>
        <dbReference type="EMBL" id="KAF3580544.1"/>
    </source>
</evidence>
<dbReference type="Gene3D" id="2.40.70.10">
    <property type="entry name" value="Acid Proteases"/>
    <property type="match status" value="1"/>
</dbReference>
<proteinExistence type="predicted"/>
<dbReference type="PANTHER" id="PTHR33067:SF31">
    <property type="entry name" value="RNA-DIRECTED DNA POLYMERASE"/>
    <property type="match status" value="1"/>
</dbReference>
<accession>A0ABQ7DU95</accession>
<protein>
    <submittedName>
        <fullName evidence="2">Uncharacterized protein</fullName>
    </submittedName>
</protein>
<keyword evidence="3" id="KW-1185">Reference proteome</keyword>